<dbReference type="EMBL" id="FO818640">
    <property type="protein sequence ID" value="CDM95337.1"/>
    <property type="molecule type" value="Genomic_DNA"/>
</dbReference>
<evidence type="ECO:0000256" key="6">
    <source>
        <dbReference type="ARBA" id="ARBA00022801"/>
    </source>
</evidence>
<sequence length="456" mass="49935">MRLPQPSEGLVNSLYQRRQKLAQLVDFPVLLWSGGVRSRNFPANIYPFRASSHFLYFAGLSLVDTVIHLEGGKLTLFMDDPDPDSALWHGDSPSRDRLAEIIGANSAFPKSELTQKSHNAATVRVQDPATLAEMERILKRPVMAPAAAVGQDLALIKAIINLRLCHDDAALSELKKAATVTVKAHQSGILATPTASHESDIRAAMEAVIIAYNMTCSYNSIVTTEGQVLHNELYHNPLKSGDLLLADVGAETPGGWAGDVTRTWPVSGTFSPTQADIYDIVLAAHDACIEQVKPGVEYRDIHLLAAAVITEGLVDLGILRGQVTELVEKDAHALFFPHGIGHLLGLDVHDMEDLGDLAGYAPGRKRSDRFGLGFLRLNRPLAPGMLVTIEPGFYQVPAILNHPPNRETYRDMVNWEQLEKFADVRGIRIEDDVLVTDSGREVLTAALPSQRHHLTK</sequence>
<dbReference type="InterPro" id="IPR052433">
    <property type="entry name" value="X-Pro_dipept-like"/>
</dbReference>
<dbReference type="SUPFAM" id="SSF53092">
    <property type="entry name" value="Creatinase/prolidase N-terminal domain"/>
    <property type="match status" value="1"/>
</dbReference>
<reference evidence="10 11" key="1">
    <citation type="submission" date="2014-02" db="EMBL/GenBank/DDBJ databases">
        <authorList>
            <person name="Genoscope - CEA"/>
        </authorList>
    </citation>
    <scope>NUCLEOTIDE SEQUENCE [LARGE SCALE GENOMIC DNA]</scope>
    <source>
        <strain evidence="10 11">PCC 8005</strain>
    </source>
</reference>
<dbReference type="InterPro" id="IPR029149">
    <property type="entry name" value="Creatin/AminoP/Spt16_N"/>
</dbReference>
<dbReference type="PANTHER" id="PTHR43226">
    <property type="entry name" value="XAA-PRO AMINOPEPTIDASE 3"/>
    <property type="match status" value="1"/>
</dbReference>
<evidence type="ECO:0000259" key="9">
    <source>
        <dbReference type="SMART" id="SM01011"/>
    </source>
</evidence>
<keyword evidence="11" id="KW-1185">Reference proteome</keyword>
<dbReference type="PANTHER" id="PTHR43226:SF4">
    <property type="entry name" value="XAA-PRO AMINOPEPTIDASE 3"/>
    <property type="match status" value="1"/>
</dbReference>
<evidence type="ECO:0000313" key="11">
    <source>
        <dbReference type="Proteomes" id="UP000032946"/>
    </source>
</evidence>
<comment type="catalytic activity">
    <reaction evidence="1">
        <text>Release of any N-terminal amino acid, including proline, that is linked to proline, even from a dipeptide or tripeptide.</text>
        <dbReference type="EC" id="3.4.11.9"/>
    </reaction>
</comment>
<evidence type="ECO:0000256" key="2">
    <source>
        <dbReference type="ARBA" id="ARBA00001936"/>
    </source>
</evidence>
<keyword evidence="6 10" id="KW-0378">Hydrolase</keyword>
<dbReference type="Pfam" id="PF05195">
    <property type="entry name" value="AMP_N"/>
    <property type="match status" value="1"/>
</dbReference>
<dbReference type="SUPFAM" id="SSF55920">
    <property type="entry name" value="Creatinase/aminopeptidase"/>
    <property type="match status" value="1"/>
</dbReference>
<evidence type="ECO:0000256" key="1">
    <source>
        <dbReference type="ARBA" id="ARBA00001424"/>
    </source>
</evidence>
<proteinExistence type="inferred from homology"/>
<dbReference type="AlphaFoldDB" id="A0A9P1KG47"/>
<dbReference type="GO" id="GO:0005829">
    <property type="term" value="C:cytosol"/>
    <property type="evidence" value="ECO:0007669"/>
    <property type="project" value="TreeGrafter"/>
</dbReference>
<dbReference type="InterPro" id="IPR000994">
    <property type="entry name" value="Pept_M24"/>
</dbReference>
<dbReference type="InterPro" id="IPR001131">
    <property type="entry name" value="Peptidase_M24B_aminopep-P_CS"/>
</dbReference>
<dbReference type="CDD" id="cd01087">
    <property type="entry name" value="Prolidase"/>
    <property type="match status" value="1"/>
</dbReference>
<dbReference type="InterPro" id="IPR007865">
    <property type="entry name" value="Aminopep_P_N"/>
</dbReference>
<keyword evidence="7" id="KW-0464">Manganese</keyword>
<feature type="domain" description="Aminopeptidase P N-terminal" evidence="9">
    <location>
        <begin position="10"/>
        <end position="135"/>
    </location>
</feature>
<dbReference type="RefSeq" id="WP_008050952.1">
    <property type="nucleotide sequence ID" value="NZ_FO818640.1"/>
</dbReference>
<gene>
    <name evidence="10" type="ORF">ARTHRO_30605</name>
</gene>
<organism evidence="10 11">
    <name type="scientific">Limnospira indica PCC 8005</name>
    <dbReference type="NCBI Taxonomy" id="376219"/>
    <lineage>
        <taxon>Bacteria</taxon>
        <taxon>Bacillati</taxon>
        <taxon>Cyanobacteriota</taxon>
        <taxon>Cyanophyceae</taxon>
        <taxon>Oscillatoriophycideae</taxon>
        <taxon>Oscillatoriales</taxon>
        <taxon>Sirenicapillariaceae</taxon>
        <taxon>Limnospira</taxon>
    </lineage>
</organism>
<protein>
    <recommendedName>
        <fullName evidence="4">Xaa-Pro aminopeptidase</fullName>
        <ecNumber evidence="4">3.4.11.9</ecNumber>
    </recommendedName>
</protein>
<evidence type="ECO:0000256" key="5">
    <source>
        <dbReference type="ARBA" id="ARBA00022723"/>
    </source>
</evidence>
<evidence type="ECO:0000256" key="7">
    <source>
        <dbReference type="ARBA" id="ARBA00023211"/>
    </source>
</evidence>
<dbReference type="PROSITE" id="PS00491">
    <property type="entry name" value="PROLINE_PEPTIDASE"/>
    <property type="match status" value="1"/>
</dbReference>
<dbReference type="EC" id="3.4.11.9" evidence="4"/>
<dbReference type="Gene3D" id="3.90.230.10">
    <property type="entry name" value="Creatinase/methionine aminopeptidase superfamily"/>
    <property type="match status" value="1"/>
</dbReference>
<evidence type="ECO:0000313" key="10">
    <source>
        <dbReference type="EMBL" id="CDM95337.1"/>
    </source>
</evidence>
<dbReference type="GO" id="GO:0070006">
    <property type="term" value="F:metalloaminopeptidase activity"/>
    <property type="evidence" value="ECO:0007669"/>
    <property type="project" value="InterPro"/>
</dbReference>
<dbReference type="SMART" id="SM01011">
    <property type="entry name" value="AMP_N"/>
    <property type="match status" value="1"/>
</dbReference>
<keyword evidence="10" id="KW-0031">Aminopeptidase</keyword>
<dbReference type="Pfam" id="PF00557">
    <property type="entry name" value="Peptidase_M24"/>
    <property type="match status" value="1"/>
</dbReference>
<keyword evidence="5 8" id="KW-0479">Metal-binding</keyword>
<evidence type="ECO:0000256" key="8">
    <source>
        <dbReference type="RuleBase" id="RU000590"/>
    </source>
</evidence>
<dbReference type="Proteomes" id="UP000032946">
    <property type="component" value="Chromosome"/>
</dbReference>
<comment type="cofactor">
    <cofactor evidence="2">
        <name>Mn(2+)</name>
        <dbReference type="ChEBI" id="CHEBI:29035"/>
    </cofactor>
</comment>
<dbReference type="Gene3D" id="3.40.350.10">
    <property type="entry name" value="Creatinase/prolidase N-terminal domain"/>
    <property type="match status" value="1"/>
</dbReference>
<name>A0A9P1KG47_9CYAN</name>
<dbReference type="GO" id="GO:0006508">
    <property type="term" value="P:proteolysis"/>
    <property type="evidence" value="ECO:0007669"/>
    <property type="project" value="TreeGrafter"/>
</dbReference>
<evidence type="ECO:0000256" key="3">
    <source>
        <dbReference type="ARBA" id="ARBA00008766"/>
    </source>
</evidence>
<accession>A0A9P1KG47</accession>
<dbReference type="GO" id="GO:0030145">
    <property type="term" value="F:manganese ion binding"/>
    <property type="evidence" value="ECO:0007669"/>
    <property type="project" value="InterPro"/>
</dbReference>
<evidence type="ECO:0000256" key="4">
    <source>
        <dbReference type="ARBA" id="ARBA00012574"/>
    </source>
</evidence>
<comment type="similarity">
    <text evidence="3 8">Belongs to the peptidase M24B family.</text>
</comment>
<keyword evidence="10" id="KW-0645">Protease</keyword>
<dbReference type="InterPro" id="IPR036005">
    <property type="entry name" value="Creatinase/aminopeptidase-like"/>
</dbReference>